<proteinExistence type="predicted"/>
<dbReference type="Proteomes" id="UP001595817">
    <property type="component" value="Unassembled WGS sequence"/>
</dbReference>
<dbReference type="InterPro" id="IPR058247">
    <property type="entry name" value="DUF1453"/>
</dbReference>
<sequence length="164" mass="18622">MFDRFPPEVYLIVSTILAIGMGTLTLVVRTKAAKRPVSMKKIILPPIFMSTGALMFIFPEFRVHPMQILEALLVGFLFSLILIRTTKFEVREGDVYMTRSKAFLFILIGLLIVRIVGKLILSSTIDIGELGGMFWILAFGMIVPWRIAMLMQYKKIVKVPLKVN</sequence>
<dbReference type="EMBL" id="JBHSEC010000019">
    <property type="protein sequence ID" value="MFC4411219.1"/>
    <property type="molecule type" value="Genomic_DNA"/>
</dbReference>
<dbReference type="PIRSF" id="PIRSF021441">
    <property type="entry name" value="DUF1453"/>
    <property type="match status" value="1"/>
</dbReference>
<feature type="transmembrane region" description="Helical" evidence="1">
    <location>
        <begin position="65"/>
        <end position="83"/>
    </location>
</feature>
<protein>
    <submittedName>
        <fullName evidence="2">CcdC family protein</fullName>
    </submittedName>
</protein>
<feature type="transmembrane region" description="Helical" evidence="1">
    <location>
        <begin position="133"/>
        <end position="153"/>
    </location>
</feature>
<comment type="caution">
    <text evidence="2">The sequence shown here is derived from an EMBL/GenBank/DDBJ whole genome shotgun (WGS) entry which is preliminary data.</text>
</comment>
<keyword evidence="1" id="KW-0472">Membrane</keyword>
<dbReference type="PANTHER" id="PTHR39164:SF1">
    <property type="entry name" value="PROTEIN CCDC"/>
    <property type="match status" value="1"/>
</dbReference>
<dbReference type="RefSeq" id="WP_378155894.1">
    <property type="nucleotide sequence ID" value="NZ_JBHSEC010000019.1"/>
</dbReference>
<reference evidence="3" key="1">
    <citation type="journal article" date="2019" name="Int. J. Syst. Evol. Microbiol.">
        <title>The Global Catalogue of Microorganisms (GCM) 10K type strain sequencing project: providing services to taxonomists for standard genome sequencing and annotation.</title>
        <authorList>
            <consortium name="The Broad Institute Genomics Platform"/>
            <consortium name="The Broad Institute Genome Sequencing Center for Infectious Disease"/>
            <person name="Wu L."/>
            <person name="Ma J."/>
        </authorList>
    </citation>
    <scope>NUCLEOTIDE SEQUENCE [LARGE SCALE GENOMIC DNA]</scope>
    <source>
        <strain evidence="3">CCUG 59778</strain>
    </source>
</reference>
<dbReference type="Pfam" id="PF07301">
    <property type="entry name" value="DUF1453"/>
    <property type="match status" value="1"/>
</dbReference>
<feature type="transmembrane region" description="Helical" evidence="1">
    <location>
        <begin position="42"/>
        <end position="59"/>
    </location>
</feature>
<name>A0ABV8X882_9LACT</name>
<accession>A0ABV8X882</accession>
<gene>
    <name evidence="2" type="ORF">ACFOZY_12385</name>
</gene>
<keyword evidence="1" id="KW-0812">Transmembrane</keyword>
<evidence type="ECO:0000313" key="2">
    <source>
        <dbReference type="EMBL" id="MFC4411219.1"/>
    </source>
</evidence>
<dbReference type="InterPro" id="IPR031306">
    <property type="entry name" value="CcdC"/>
</dbReference>
<feature type="transmembrane region" description="Helical" evidence="1">
    <location>
        <begin position="103"/>
        <end position="121"/>
    </location>
</feature>
<dbReference type="PANTHER" id="PTHR39164">
    <property type="entry name" value="PROTEIN CCDC"/>
    <property type="match status" value="1"/>
</dbReference>
<feature type="transmembrane region" description="Helical" evidence="1">
    <location>
        <begin position="12"/>
        <end position="30"/>
    </location>
</feature>
<keyword evidence="1" id="KW-1133">Transmembrane helix</keyword>
<evidence type="ECO:0000256" key="1">
    <source>
        <dbReference type="SAM" id="Phobius"/>
    </source>
</evidence>
<organism evidence="2 3">
    <name type="scientific">Chungangia koreensis</name>
    <dbReference type="NCBI Taxonomy" id="752657"/>
    <lineage>
        <taxon>Bacteria</taxon>
        <taxon>Bacillati</taxon>
        <taxon>Bacillota</taxon>
        <taxon>Bacilli</taxon>
        <taxon>Lactobacillales</taxon>
        <taxon>Chungangia</taxon>
    </lineage>
</organism>
<keyword evidence="3" id="KW-1185">Reference proteome</keyword>
<evidence type="ECO:0000313" key="3">
    <source>
        <dbReference type="Proteomes" id="UP001595817"/>
    </source>
</evidence>